<reference evidence="2" key="1">
    <citation type="journal article" date="2015" name="Nature">
        <title>Complex archaea that bridge the gap between prokaryotes and eukaryotes.</title>
        <authorList>
            <person name="Spang A."/>
            <person name="Saw J.H."/>
            <person name="Jorgensen S.L."/>
            <person name="Zaremba-Niedzwiedzka K."/>
            <person name="Martijn J."/>
            <person name="Lind A.E."/>
            <person name="van Eijk R."/>
            <person name="Schleper C."/>
            <person name="Guy L."/>
            <person name="Ettema T.J."/>
        </authorList>
    </citation>
    <scope>NUCLEOTIDE SEQUENCE</scope>
</reference>
<dbReference type="AlphaFoldDB" id="A0A0F9NLL2"/>
<accession>A0A0F9NLL2</accession>
<evidence type="ECO:0000313" key="2">
    <source>
        <dbReference type="EMBL" id="KKN12962.1"/>
    </source>
</evidence>
<feature type="region of interest" description="Disordered" evidence="1">
    <location>
        <begin position="1"/>
        <end position="22"/>
    </location>
</feature>
<name>A0A0F9NLL2_9ZZZZ</name>
<proteinExistence type="predicted"/>
<evidence type="ECO:0000256" key="1">
    <source>
        <dbReference type="SAM" id="MobiDB-lite"/>
    </source>
</evidence>
<sequence>MLENMPSPGDPDAEQGEDCGCGRRKKKMVESLRKGKSAGDIVREALADIRGK</sequence>
<dbReference type="EMBL" id="LAZR01003973">
    <property type="protein sequence ID" value="KKN12962.1"/>
    <property type="molecule type" value="Genomic_DNA"/>
</dbReference>
<organism evidence="2">
    <name type="scientific">marine sediment metagenome</name>
    <dbReference type="NCBI Taxonomy" id="412755"/>
    <lineage>
        <taxon>unclassified sequences</taxon>
        <taxon>metagenomes</taxon>
        <taxon>ecological metagenomes</taxon>
    </lineage>
</organism>
<protein>
    <submittedName>
        <fullName evidence="2">Uncharacterized protein</fullName>
    </submittedName>
</protein>
<comment type="caution">
    <text evidence="2">The sequence shown here is derived from an EMBL/GenBank/DDBJ whole genome shotgun (WGS) entry which is preliminary data.</text>
</comment>
<gene>
    <name evidence="2" type="ORF">LCGC14_1011150</name>
</gene>